<accession>A0A375AAV3</accession>
<feature type="transmembrane region" description="Helical" evidence="6">
    <location>
        <begin position="155"/>
        <end position="175"/>
    </location>
</feature>
<dbReference type="PANTHER" id="PTHR34820">
    <property type="entry name" value="INNER MEMBRANE PROTEIN YEBZ"/>
    <property type="match status" value="1"/>
</dbReference>
<keyword evidence="3 6" id="KW-0812">Transmembrane</keyword>
<evidence type="ECO:0000256" key="1">
    <source>
        <dbReference type="ARBA" id="ARBA00004651"/>
    </source>
</evidence>
<feature type="transmembrane region" description="Helical" evidence="6">
    <location>
        <begin position="265"/>
        <end position="290"/>
    </location>
</feature>
<reference evidence="8 9" key="1">
    <citation type="submission" date="2016-09" db="EMBL/GenBank/DDBJ databases">
        <authorList>
            <person name="Reverchon S."/>
            <person name="Nasser W."/>
            <person name="Leonard S."/>
            <person name="Brochier C."/>
            <person name="Duprey A."/>
        </authorList>
    </citation>
    <scope>NUCLEOTIDE SEQUENCE [LARGE SCALE GENOMIC DNA]</scope>
    <source>
        <strain evidence="8 9">174/2</strain>
    </source>
</reference>
<feature type="transmembrane region" description="Helical" evidence="6">
    <location>
        <begin position="196"/>
        <end position="218"/>
    </location>
</feature>
<evidence type="ECO:0000256" key="5">
    <source>
        <dbReference type="ARBA" id="ARBA00023136"/>
    </source>
</evidence>
<feature type="transmembrane region" description="Helical" evidence="6">
    <location>
        <begin position="6"/>
        <end position="33"/>
    </location>
</feature>
<evidence type="ECO:0000256" key="2">
    <source>
        <dbReference type="ARBA" id="ARBA00022475"/>
    </source>
</evidence>
<keyword evidence="6" id="KW-0186">Copper</keyword>
<dbReference type="GO" id="GO:0046688">
    <property type="term" value="P:response to copper ion"/>
    <property type="evidence" value="ECO:0007669"/>
    <property type="project" value="UniProtKB-UniRule"/>
</dbReference>
<protein>
    <recommendedName>
        <fullName evidence="6">Copper resistance protein D</fullName>
    </recommendedName>
</protein>
<dbReference type="Proteomes" id="UP000294820">
    <property type="component" value="Chromosome 1"/>
</dbReference>
<evidence type="ECO:0000313" key="8">
    <source>
        <dbReference type="EMBL" id="SLM63183.1"/>
    </source>
</evidence>
<comment type="function">
    <text evidence="6">Involved in copper resistance.</text>
</comment>
<dbReference type="AlphaFoldDB" id="A0A375AAV3"/>
<proteinExistence type="inferred from homology"/>
<keyword evidence="9" id="KW-1185">Reference proteome</keyword>
<gene>
    <name evidence="8" type="ORF">DAQ1742_02286</name>
</gene>
<dbReference type="RefSeq" id="WP_232046438.1">
    <property type="nucleotide sequence ID" value="NZ_LT615367.1"/>
</dbReference>
<dbReference type="PANTHER" id="PTHR34820:SF4">
    <property type="entry name" value="INNER MEMBRANE PROTEIN YEBZ"/>
    <property type="match status" value="1"/>
</dbReference>
<keyword evidence="2 6" id="KW-1003">Cell membrane</keyword>
<dbReference type="InterPro" id="IPR032694">
    <property type="entry name" value="CopC/D"/>
</dbReference>
<dbReference type="InterPro" id="IPR047689">
    <property type="entry name" value="CopD"/>
</dbReference>
<dbReference type="InterPro" id="IPR008457">
    <property type="entry name" value="Cu-R_CopD_dom"/>
</dbReference>
<evidence type="ECO:0000313" key="9">
    <source>
        <dbReference type="Proteomes" id="UP000294820"/>
    </source>
</evidence>
<comment type="similarity">
    <text evidence="6">Belongs to the CopD family.</text>
</comment>
<sequence>MMVLESAYILFRGVHFTSVMLLTGASCFSVWLAPLAYRHVLVARLRLLVALCCLMAFISAMGILCVQVGLMSGDWHRIADTETWCAMLSTGFGRIWRWQPVLALMSGYGAGVFRRSYPRWVLFCGMLQLLAMSWVGHAAMQEGWPAWFHGINQMFHLWAVAFWVGGLSALTTVLRDVNQCKNRTLAIATMMRFSRYGHVSVAMVLVTGAINTVLILGWPVAAVAFYGALLTVKVLLVAVMVLLALVNRYWVVPRFRKTHTRAARYFLYITYSELLLAVLVILFVSVFATLSPI</sequence>
<feature type="transmembrane region" description="Helical" evidence="6">
    <location>
        <begin position="224"/>
        <end position="245"/>
    </location>
</feature>
<keyword evidence="4 6" id="KW-1133">Transmembrane helix</keyword>
<name>A0A375AAV3_9GAMM</name>
<evidence type="ECO:0000256" key="3">
    <source>
        <dbReference type="ARBA" id="ARBA00022692"/>
    </source>
</evidence>
<dbReference type="GO" id="GO:0006825">
    <property type="term" value="P:copper ion transport"/>
    <property type="evidence" value="ECO:0007669"/>
    <property type="project" value="InterPro"/>
</dbReference>
<feature type="domain" description="Copper resistance protein D" evidence="7">
    <location>
        <begin position="188"/>
        <end position="286"/>
    </location>
</feature>
<dbReference type="EMBL" id="LT615367">
    <property type="protein sequence ID" value="SLM63183.1"/>
    <property type="molecule type" value="Genomic_DNA"/>
</dbReference>
<feature type="transmembrane region" description="Helical" evidence="6">
    <location>
        <begin position="120"/>
        <end position="140"/>
    </location>
</feature>
<feature type="transmembrane region" description="Helical" evidence="6">
    <location>
        <begin position="45"/>
        <end position="70"/>
    </location>
</feature>
<organism evidence="8 9">
    <name type="scientific">Dickeya aquatica</name>
    <dbReference type="NCBI Taxonomy" id="1401087"/>
    <lineage>
        <taxon>Bacteria</taxon>
        <taxon>Pseudomonadati</taxon>
        <taxon>Pseudomonadota</taxon>
        <taxon>Gammaproteobacteria</taxon>
        <taxon>Enterobacterales</taxon>
        <taxon>Pectobacteriaceae</taxon>
        <taxon>Dickeya</taxon>
    </lineage>
</organism>
<evidence type="ECO:0000256" key="6">
    <source>
        <dbReference type="RuleBase" id="RU369037"/>
    </source>
</evidence>
<dbReference type="Pfam" id="PF05425">
    <property type="entry name" value="CopD"/>
    <property type="match status" value="1"/>
</dbReference>
<keyword evidence="6" id="KW-0997">Cell inner membrane</keyword>
<feature type="transmembrane region" description="Helical" evidence="6">
    <location>
        <begin position="95"/>
        <end position="113"/>
    </location>
</feature>
<dbReference type="KEGG" id="daq:DAQ1742_02286"/>
<dbReference type="GO" id="GO:0005886">
    <property type="term" value="C:plasma membrane"/>
    <property type="evidence" value="ECO:0007669"/>
    <property type="project" value="UniProtKB-SubCell"/>
</dbReference>
<comment type="subcellular location">
    <subcellularLocation>
        <location evidence="6">Cell inner membrane</location>
        <topology evidence="6">Multi-pass membrane protein</topology>
    </subcellularLocation>
    <subcellularLocation>
        <location evidence="1">Cell membrane</location>
        <topology evidence="1">Multi-pass membrane protein</topology>
    </subcellularLocation>
</comment>
<keyword evidence="5 6" id="KW-0472">Membrane</keyword>
<evidence type="ECO:0000256" key="4">
    <source>
        <dbReference type="ARBA" id="ARBA00022989"/>
    </source>
</evidence>
<dbReference type="NCBIfam" id="NF033808">
    <property type="entry name" value="copper_CopD"/>
    <property type="match status" value="1"/>
</dbReference>
<evidence type="ECO:0000259" key="7">
    <source>
        <dbReference type="Pfam" id="PF05425"/>
    </source>
</evidence>